<evidence type="ECO:0000313" key="2">
    <source>
        <dbReference type="EMBL" id="OCI32742.1"/>
    </source>
</evidence>
<keyword evidence="3" id="KW-1185">Reference proteome</keyword>
<gene>
    <name evidence="2" type="ORF">OERS_06730</name>
</gene>
<comment type="caution">
    <text evidence="2">The sequence shown here is derived from an EMBL/GenBank/DDBJ whole genome shotgun (WGS) entry which is preliminary data.</text>
</comment>
<feature type="region of interest" description="Disordered" evidence="1">
    <location>
        <begin position="73"/>
        <end position="126"/>
    </location>
</feature>
<accession>A0ABX2Y822</accession>
<proteinExistence type="predicted"/>
<evidence type="ECO:0000256" key="1">
    <source>
        <dbReference type="SAM" id="MobiDB-lite"/>
    </source>
</evidence>
<organism evidence="2 3">
    <name type="scientific">Oerskovia enterophila</name>
    <dbReference type="NCBI Taxonomy" id="43678"/>
    <lineage>
        <taxon>Bacteria</taxon>
        <taxon>Bacillati</taxon>
        <taxon>Actinomycetota</taxon>
        <taxon>Actinomycetes</taxon>
        <taxon>Micrococcales</taxon>
        <taxon>Cellulomonadaceae</taxon>
        <taxon>Oerskovia</taxon>
    </lineage>
</organism>
<name>A0ABX2Y822_9CELL</name>
<reference evidence="2 3" key="1">
    <citation type="submission" date="2016-06" db="EMBL/GenBank/DDBJ databases">
        <title>Genome sequence of Oerskovia enterophila DSM 43852.</title>
        <authorList>
            <person name="Poehlein A."/>
            <person name="Jag V."/>
            <person name="Bengelsdorf F.R."/>
            <person name="Daniel R."/>
            <person name="Duerre P."/>
        </authorList>
    </citation>
    <scope>NUCLEOTIDE SEQUENCE [LARGE SCALE GENOMIC DNA]</scope>
    <source>
        <strain evidence="2 3">DSM 43852</strain>
    </source>
</reference>
<sequence>MPNRVSAAPPRARPVASAVRTTEVASANAMVVWLLGNDQSPASGQCAISMRSQQPRGCWTTVLATSDVAYASTAPAPPTTAVATATSPAPRACQAASSHSSARTITPASATSSTPGRSAVRAVTAR</sequence>
<evidence type="ECO:0000313" key="3">
    <source>
        <dbReference type="Proteomes" id="UP000093412"/>
    </source>
</evidence>
<protein>
    <submittedName>
        <fullName evidence="2">Uncharacterized protein</fullName>
    </submittedName>
</protein>
<dbReference type="EMBL" id="MAQA01000004">
    <property type="protein sequence ID" value="OCI32742.1"/>
    <property type="molecule type" value="Genomic_DNA"/>
</dbReference>
<dbReference type="Proteomes" id="UP000093412">
    <property type="component" value="Unassembled WGS sequence"/>
</dbReference>
<feature type="compositionally biased region" description="Low complexity" evidence="1">
    <location>
        <begin position="73"/>
        <end position="90"/>
    </location>
</feature>
<feature type="compositionally biased region" description="Low complexity" evidence="1">
    <location>
        <begin position="100"/>
        <end position="119"/>
    </location>
</feature>